<reference evidence="7 8" key="1">
    <citation type="submission" date="2024-02" db="EMBL/GenBank/DDBJ databases">
        <title>Genome analysis and characterization of Microbaculum marinisediminis sp. nov., isolated from marine sediment.</title>
        <authorList>
            <person name="Du Z.-J."/>
            <person name="Ye Y.-Q."/>
            <person name="Zhang Z.-R."/>
            <person name="Yuan S.-M."/>
            <person name="Zhang X.-Y."/>
        </authorList>
    </citation>
    <scope>NUCLEOTIDE SEQUENCE [LARGE SCALE GENOMIC DNA]</scope>
    <source>
        <strain evidence="7 8">SDUM1044001</strain>
    </source>
</reference>
<accession>A0AAW9RQ21</accession>
<feature type="binding site" evidence="4">
    <location>
        <position position="186"/>
    </location>
    <ligand>
        <name>S-adenosyl-L-methionine</name>
        <dbReference type="ChEBI" id="CHEBI:59789"/>
    </ligand>
</feature>
<dbReference type="Pfam" id="PF13847">
    <property type="entry name" value="Methyltransf_31"/>
    <property type="match status" value="1"/>
</dbReference>
<evidence type="ECO:0000313" key="8">
    <source>
        <dbReference type="Proteomes" id="UP001378188"/>
    </source>
</evidence>
<dbReference type="AlphaFoldDB" id="A0AAW9RQ21"/>
<sequence>MIEVSPRAAAATVGEMVRQAGRRLAEAGVATPELDARLLVAHAAGLDRVAMIAEARSSLDAMTISQIDHLVARRLAGEPVGRILGHREFWGLDFALGPDTLEPRPDSETVVEAALAAVDAGPGRNAALKVADLGTGTGCLLVALLRELPMGSGVGVDISPGAVEVARRNAQANGVADRARFVVGSWLSALTDGDSGSPYDVIVANPPYIESEECGRLQRDVADHDPILALDGGPDGLVAYREILKDARDMLTPGGVLVLELGMGQTAAVSRLSERSGMAVAAVRCDLGGIERALTVRR</sequence>
<dbReference type="HAMAP" id="MF_02126">
    <property type="entry name" value="RF_methyltr_PrmC"/>
    <property type="match status" value="1"/>
</dbReference>
<dbReference type="InterPro" id="IPR029063">
    <property type="entry name" value="SAM-dependent_MTases_sf"/>
</dbReference>
<feature type="binding site" evidence="4">
    <location>
        <begin position="134"/>
        <end position="138"/>
    </location>
    <ligand>
        <name>S-adenosyl-L-methionine</name>
        <dbReference type="ChEBI" id="CHEBI:59789"/>
    </ligand>
</feature>
<dbReference type="Proteomes" id="UP001378188">
    <property type="component" value="Unassembled WGS sequence"/>
</dbReference>
<dbReference type="RefSeq" id="WP_340328065.1">
    <property type="nucleotide sequence ID" value="NZ_JAZHOF010000001.1"/>
</dbReference>
<name>A0AAW9RQ21_9HYPH</name>
<dbReference type="InterPro" id="IPR025714">
    <property type="entry name" value="Methyltranfer_dom"/>
</dbReference>
<keyword evidence="8" id="KW-1185">Reference proteome</keyword>
<evidence type="ECO:0000256" key="4">
    <source>
        <dbReference type="HAMAP-Rule" id="MF_02126"/>
    </source>
</evidence>
<dbReference type="PANTHER" id="PTHR18895:SF74">
    <property type="entry name" value="MTRF1L RELEASE FACTOR GLUTAMINE METHYLTRANSFERASE"/>
    <property type="match status" value="1"/>
</dbReference>
<dbReference type="EC" id="2.1.1.297" evidence="4"/>
<gene>
    <name evidence="4 7" type="primary">prmC</name>
    <name evidence="7" type="ORF">V3328_02525</name>
</gene>
<dbReference type="CDD" id="cd02440">
    <property type="entry name" value="AdoMet_MTases"/>
    <property type="match status" value="1"/>
</dbReference>
<feature type="domain" description="Methyltransferase" evidence="5">
    <location>
        <begin position="126"/>
        <end position="260"/>
    </location>
</feature>
<evidence type="ECO:0000313" key="7">
    <source>
        <dbReference type="EMBL" id="MEJ8570335.1"/>
    </source>
</evidence>
<evidence type="ECO:0000259" key="5">
    <source>
        <dbReference type="Pfam" id="PF13847"/>
    </source>
</evidence>
<dbReference type="InterPro" id="IPR040758">
    <property type="entry name" value="PrmC_N"/>
</dbReference>
<evidence type="ECO:0000256" key="1">
    <source>
        <dbReference type="ARBA" id="ARBA00022603"/>
    </source>
</evidence>
<dbReference type="GO" id="GO:0003676">
    <property type="term" value="F:nucleic acid binding"/>
    <property type="evidence" value="ECO:0007669"/>
    <property type="project" value="InterPro"/>
</dbReference>
<dbReference type="SUPFAM" id="SSF53335">
    <property type="entry name" value="S-adenosyl-L-methionine-dependent methyltransferases"/>
    <property type="match status" value="1"/>
</dbReference>
<keyword evidence="2 4" id="KW-0808">Transferase</keyword>
<keyword evidence="1 4" id="KW-0489">Methyltransferase</keyword>
<evidence type="ECO:0000259" key="6">
    <source>
        <dbReference type="Pfam" id="PF17827"/>
    </source>
</evidence>
<keyword evidence="3 4" id="KW-0949">S-adenosyl-L-methionine</keyword>
<feature type="domain" description="Release factor glutamine methyltransferase N-terminal" evidence="6">
    <location>
        <begin position="15"/>
        <end position="85"/>
    </location>
</feature>
<feature type="binding site" evidence="4">
    <location>
        <position position="157"/>
    </location>
    <ligand>
        <name>S-adenosyl-L-methionine</name>
        <dbReference type="ChEBI" id="CHEBI:59789"/>
    </ligand>
</feature>
<dbReference type="GO" id="GO:0032259">
    <property type="term" value="P:methylation"/>
    <property type="evidence" value="ECO:0007669"/>
    <property type="project" value="UniProtKB-KW"/>
</dbReference>
<dbReference type="Gene3D" id="3.40.50.150">
    <property type="entry name" value="Vaccinia Virus protein VP39"/>
    <property type="match status" value="1"/>
</dbReference>
<dbReference type="InterPro" id="IPR050320">
    <property type="entry name" value="N5-glutamine_MTase"/>
</dbReference>
<feature type="binding site" evidence="4">
    <location>
        <position position="205"/>
    </location>
    <ligand>
        <name>S-adenosyl-L-methionine</name>
        <dbReference type="ChEBI" id="CHEBI:59789"/>
    </ligand>
</feature>
<dbReference type="InterPro" id="IPR019874">
    <property type="entry name" value="RF_methyltr_PrmC"/>
</dbReference>
<comment type="caution">
    <text evidence="7">The sequence shown here is derived from an EMBL/GenBank/DDBJ whole genome shotgun (WGS) entry which is preliminary data.</text>
</comment>
<dbReference type="PANTHER" id="PTHR18895">
    <property type="entry name" value="HEMK METHYLTRANSFERASE"/>
    <property type="match status" value="1"/>
</dbReference>
<protein>
    <recommendedName>
        <fullName evidence="4">Release factor glutamine methyltransferase</fullName>
        <shortName evidence="4">RF MTase</shortName>
        <ecNumber evidence="4">2.1.1.297</ecNumber>
    </recommendedName>
    <alternativeName>
        <fullName evidence="4">N5-glutamine methyltransferase PrmC</fullName>
    </alternativeName>
    <alternativeName>
        <fullName evidence="4">Protein-(glutamine-N5) MTase PrmC</fullName>
    </alternativeName>
    <alternativeName>
        <fullName evidence="4">Protein-glutamine N-methyltransferase PrmC</fullName>
    </alternativeName>
</protein>
<evidence type="ECO:0000256" key="3">
    <source>
        <dbReference type="ARBA" id="ARBA00022691"/>
    </source>
</evidence>
<dbReference type="PROSITE" id="PS00092">
    <property type="entry name" value="N6_MTASE"/>
    <property type="match status" value="1"/>
</dbReference>
<dbReference type="InterPro" id="IPR002052">
    <property type="entry name" value="DNA_methylase_N6_adenine_CS"/>
</dbReference>
<dbReference type="NCBIfam" id="TIGR03534">
    <property type="entry name" value="RF_mod_PrmC"/>
    <property type="match status" value="1"/>
</dbReference>
<organism evidence="7 8">
    <name type="scientific">Microbaculum marinum</name>
    <dbReference type="NCBI Taxonomy" id="1764581"/>
    <lineage>
        <taxon>Bacteria</taxon>
        <taxon>Pseudomonadati</taxon>
        <taxon>Pseudomonadota</taxon>
        <taxon>Alphaproteobacteria</taxon>
        <taxon>Hyphomicrobiales</taxon>
        <taxon>Tepidamorphaceae</taxon>
        <taxon>Microbaculum</taxon>
    </lineage>
</organism>
<dbReference type="Pfam" id="PF17827">
    <property type="entry name" value="PrmC_N"/>
    <property type="match status" value="1"/>
</dbReference>
<dbReference type="NCBIfam" id="TIGR00536">
    <property type="entry name" value="hemK_fam"/>
    <property type="match status" value="1"/>
</dbReference>
<dbReference type="GO" id="GO:0102559">
    <property type="term" value="F:peptide chain release factor N(5)-glutamine methyltransferase activity"/>
    <property type="evidence" value="ECO:0007669"/>
    <property type="project" value="UniProtKB-EC"/>
</dbReference>
<dbReference type="Gene3D" id="1.10.8.10">
    <property type="entry name" value="DNA helicase RuvA subunit, C-terminal domain"/>
    <property type="match status" value="1"/>
</dbReference>
<comment type="catalytic activity">
    <reaction evidence="4">
        <text>L-glutaminyl-[peptide chain release factor] + S-adenosyl-L-methionine = N(5)-methyl-L-glutaminyl-[peptide chain release factor] + S-adenosyl-L-homocysteine + H(+)</text>
        <dbReference type="Rhea" id="RHEA:42896"/>
        <dbReference type="Rhea" id="RHEA-COMP:10271"/>
        <dbReference type="Rhea" id="RHEA-COMP:10272"/>
        <dbReference type="ChEBI" id="CHEBI:15378"/>
        <dbReference type="ChEBI" id="CHEBI:30011"/>
        <dbReference type="ChEBI" id="CHEBI:57856"/>
        <dbReference type="ChEBI" id="CHEBI:59789"/>
        <dbReference type="ChEBI" id="CHEBI:61891"/>
        <dbReference type="EC" id="2.1.1.297"/>
    </reaction>
</comment>
<dbReference type="InterPro" id="IPR004556">
    <property type="entry name" value="HemK-like"/>
</dbReference>
<comment type="similarity">
    <text evidence="4">Belongs to the protein N5-glutamine methyltransferase family. PrmC subfamily.</text>
</comment>
<proteinExistence type="inferred from homology"/>
<dbReference type="EMBL" id="JAZHOF010000001">
    <property type="protein sequence ID" value="MEJ8570335.1"/>
    <property type="molecule type" value="Genomic_DNA"/>
</dbReference>
<comment type="function">
    <text evidence="4">Methylates the class 1 translation termination release factors RF1/PrfA and RF2/PrfB on the glutamine residue of the universally conserved GGQ motif.</text>
</comment>
<feature type="binding site" evidence="4">
    <location>
        <begin position="205"/>
        <end position="208"/>
    </location>
    <ligand>
        <name>substrate</name>
    </ligand>
</feature>
<evidence type="ECO:0000256" key="2">
    <source>
        <dbReference type="ARBA" id="ARBA00022679"/>
    </source>
</evidence>